<feature type="region of interest" description="Disordered" evidence="1">
    <location>
        <begin position="26"/>
        <end position="75"/>
    </location>
</feature>
<accession>A0A645CKW6</accession>
<evidence type="ECO:0000313" key="2">
    <source>
        <dbReference type="EMBL" id="MPM77569.1"/>
    </source>
</evidence>
<organism evidence="2">
    <name type="scientific">bioreactor metagenome</name>
    <dbReference type="NCBI Taxonomy" id="1076179"/>
    <lineage>
        <taxon>unclassified sequences</taxon>
        <taxon>metagenomes</taxon>
        <taxon>ecological metagenomes</taxon>
    </lineage>
</organism>
<comment type="caution">
    <text evidence="2">The sequence shown here is derived from an EMBL/GenBank/DDBJ whole genome shotgun (WGS) entry which is preliminary data.</text>
</comment>
<name>A0A645CKW6_9ZZZZ</name>
<dbReference type="AlphaFoldDB" id="A0A645CKW6"/>
<gene>
    <name evidence="2" type="ORF">SDC9_124575</name>
</gene>
<proteinExistence type="predicted"/>
<reference evidence="2" key="1">
    <citation type="submission" date="2019-08" db="EMBL/GenBank/DDBJ databases">
        <authorList>
            <person name="Kucharzyk K."/>
            <person name="Murdoch R.W."/>
            <person name="Higgins S."/>
            <person name="Loffler F."/>
        </authorList>
    </citation>
    <scope>NUCLEOTIDE SEQUENCE</scope>
</reference>
<sequence length="253" mass="25691">MALRGEQGRGLVHPAGGCPDHLVLGPYAGGAQPRPAGRVTGQAQAEGVVQGERHRALDRGGGGQSGPPRHAGHDGDVEATQLLALLTQAPGRAGRVAHPGRDGTAGPDVVEGALPARRVGVGRDEPDHSVVAAAQRHVRAVRQRDRQAGAAVVVDVLTDQVDPSGRRPDPVGCGAGVGLLTVRLAEEVPGASYALLAGPAGDARRHRPCRHCRVPPGAGRSSVPGALRNGDLRAAVPRTADNGDVNICAAQVG</sequence>
<dbReference type="EMBL" id="VSSQ01028036">
    <property type="protein sequence ID" value="MPM77569.1"/>
    <property type="molecule type" value="Genomic_DNA"/>
</dbReference>
<protein>
    <submittedName>
        <fullName evidence="2">Uncharacterized protein</fullName>
    </submittedName>
</protein>
<evidence type="ECO:0000256" key="1">
    <source>
        <dbReference type="SAM" id="MobiDB-lite"/>
    </source>
</evidence>